<dbReference type="PROSITE" id="PS51450">
    <property type="entry name" value="LRR"/>
    <property type="match status" value="1"/>
</dbReference>
<protein>
    <submittedName>
        <fullName evidence="5">Leucine-rich repeat-containing protein 37B-like</fullName>
    </submittedName>
</protein>
<dbReference type="PANTHER" id="PTHR23045">
    <property type="entry name" value="LEUCINE-RICH REPEAT-CONTAINING PROTEIN 37A"/>
    <property type="match status" value="1"/>
</dbReference>
<feature type="signal peptide" evidence="3">
    <location>
        <begin position="1"/>
        <end position="26"/>
    </location>
</feature>
<proteinExistence type="predicted"/>
<dbReference type="SUPFAM" id="SSF52058">
    <property type="entry name" value="L domain-like"/>
    <property type="match status" value="1"/>
</dbReference>
<reference evidence="5" key="1">
    <citation type="submission" date="2025-08" db="UniProtKB">
        <authorList>
            <consortium name="RefSeq"/>
        </authorList>
    </citation>
    <scope>IDENTIFICATION</scope>
    <source>
        <tissue evidence="5">Liver</tissue>
    </source>
</reference>
<evidence type="ECO:0000313" key="5">
    <source>
        <dbReference type="RefSeq" id="XP_025020300.1"/>
    </source>
</evidence>
<name>A0A9F5MQX6_PYTBI</name>
<gene>
    <name evidence="5" type="primary">LOC112540267</name>
</gene>
<organism evidence="4 5">
    <name type="scientific">Python bivittatus</name>
    <name type="common">Burmese python</name>
    <name type="synonym">Python molurus bivittatus</name>
    <dbReference type="NCBI Taxonomy" id="176946"/>
    <lineage>
        <taxon>Eukaryota</taxon>
        <taxon>Metazoa</taxon>
        <taxon>Chordata</taxon>
        <taxon>Craniata</taxon>
        <taxon>Vertebrata</taxon>
        <taxon>Euteleostomi</taxon>
        <taxon>Lepidosauria</taxon>
        <taxon>Squamata</taxon>
        <taxon>Bifurcata</taxon>
        <taxon>Unidentata</taxon>
        <taxon>Episquamata</taxon>
        <taxon>Toxicofera</taxon>
        <taxon>Serpentes</taxon>
        <taxon>Henophidia</taxon>
        <taxon>Pythonidae</taxon>
        <taxon>Python</taxon>
    </lineage>
</organism>
<evidence type="ECO:0000313" key="4">
    <source>
        <dbReference type="Proteomes" id="UP000695026"/>
    </source>
</evidence>
<dbReference type="PANTHER" id="PTHR23045:SF9">
    <property type="entry name" value="LEUCINE RICH REPEAT CONTAINING 37A-RELATED"/>
    <property type="match status" value="1"/>
</dbReference>
<keyword evidence="2" id="KW-0677">Repeat</keyword>
<dbReference type="OMA" id="RAYPWTE"/>
<dbReference type="InterPro" id="IPR003591">
    <property type="entry name" value="Leu-rich_rpt_typical-subtyp"/>
</dbReference>
<dbReference type="InterPro" id="IPR032675">
    <property type="entry name" value="LRR_dom_sf"/>
</dbReference>
<dbReference type="GeneID" id="112540267"/>
<dbReference type="SMART" id="SM00369">
    <property type="entry name" value="LRR_TYP"/>
    <property type="match status" value="2"/>
</dbReference>
<sequence>MGRVATSATHLFFLGILLMSFKRLDAAIEPCPASCRCTLEILNCSRTANPPGLHRVPIPEPFGHPYVFVLLDFTENAISSIGKQVWRAYPWTEYLILKNNHLSGLSNKSLDGLLSLTHLDVSCNQIQTIDRNAFEPVPFLQFINLSGNLIERITQGAFQAWHGMQFLFKL</sequence>
<keyword evidence="4" id="KW-1185">Reference proteome</keyword>
<dbReference type="Proteomes" id="UP000695026">
    <property type="component" value="Unplaced"/>
</dbReference>
<dbReference type="InterPro" id="IPR001611">
    <property type="entry name" value="Leu-rich_rpt"/>
</dbReference>
<feature type="chain" id="PRO_5039932287" evidence="3">
    <location>
        <begin position="27"/>
        <end position="170"/>
    </location>
</feature>
<accession>A0A9F5MQX6</accession>
<dbReference type="InterPro" id="IPR015753">
    <property type="entry name" value="LRRC37"/>
</dbReference>
<evidence type="ECO:0000256" key="3">
    <source>
        <dbReference type="SAM" id="SignalP"/>
    </source>
</evidence>
<dbReference type="RefSeq" id="XP_025020300.1">
    <property type="nucleotide sequence ID" value="XM_025164532.1"/>
</dbReference>
<evidence type="ECO:0000256" key="2">
    <source>
        <dbReference type="ARBA" id="ARBA00022737"/>
    </source>
</evidence>
<keyword evidence="3" id="KW-0732">Signal</keyword>
<dbReference type="Pfam" id="PF13855">
    <property type="entry name" value="LRR_8"/>
    <property type="match status" value="1"/>
</dbReference>
<dbReference type="AlphaFoldDB" id="A0A9F5MQX6"/>
<dbReference type="KEGG" id="pbi:112540267"/>
<dbReference type="OrthoDB" id="9218147at2759"/>
<keyword evidence="1" id="KW-0433">Leucine-rich repeat</keyword>
<evidence type="ECO:0000256" key="1">
    <source>
        <dbReference type="ARBA" id="ARBA00022614"/>
    </source>
</evidence>
<dbReference type="Gene3D" id="3.80.10.10">
    <property type="entry name" value="Ribonuclease Inhibitor"/>
    <property type="match status" value="1"/>
</dbReference>